<protein>
    <submittedName>
        <fullName evidence="1">Uncharacterized protein</fullName>
    </submittedName>
</protein>
<comment type="caution">
    <text evidence="1">The sequence shown here is derived from an EMBL/GenBank/DDBJ whole genome shotgun (WGS) entry which is preliminary data.</text>
</comment>
<organism evidence="1 2">
    <name type="scientific">Nostoc linckia z8</name>
    <dbReference type="NCBI Taxonomy" id="1628746"/>
    <lineage>
        <taxon>Bacteria</taxon>
        <taxon>Bacillati</taxon>
        <taxon>Cyanobacteriota</taxon>
        <taxon>Cyanophyceae</taxon>
        <taxon>Nostocales</taxon>
        <taxon>Nostocaceae</taxon>
        <taxon>Nostoc</taxon>
    </lineage>
</organism>
<dbReference type="EMBL" id="LAHD01000024">
    <property type="protein sequence ID" value="PHK04584.1"/>
    <property type="molecule type" value="Genomic_DNA"/>
</dbReference>
<dbReference type="Proteomes" id="UP000222310">
    <property type="component" value="Unassembled WGS sequence"/>
</dbReference>
<reference evidence="1 2" key="1">
    <citation type="submission" date="2015-02" db="EMBL/GenBank/DDBJ databases">
        <title>Nostoc linckia genome annotation.</title>
        <authorList>
            <person name="Zhou Z."/>
        </authorList>
    </citation>
    <scope>NUCLEOTIDE SEQUENCE [LARGE SCALE GENOMIC DNA]</scope>
    <source>
        <strain evidence="2">z8</strain>
    </source>
</reference>
<accession>A0A9Q5ZDT7</accession>
<name>A0A9Q5ZDT7_NOSLI</name>
<sequence length="74" mass="8184">MKQLILVLGVGILLIPVKVTCGSPGAACAQPPLPGTNSQVRYYYEYEPLGVMLIELVIQKNLPFYYFSGTEDVY</sequence>
<dbReference type="GeneID" id="57096034"/>
<gene>
    <name evidence="1" type="ORF">VF08_10860</name>
</gene>
<evidence type="ECO:0000313" key="2">
    <source>
        <dbReference type="Proteomes" id="UP000222310"/>
    </source>
</evidence>
<proteinExistence type="predicted"/>
<dbReference type="AlphaFoldDB" id="A0A9Q5ZDT7"/>
<dbReference type="RefSeq" id="WP_099068168.1">
    <property type="nucleotide sequence ID" value="NZ_LAHD01000024.1"/>
</dbReference>
<evidence type="ECO:0000313" key="1">
    <source>
        <dbReference type="EMBL" id="PHK04584.1"/>
    </source>
</evidence>